<dbReference type="RefSeq" id="WP_069477733.1">
    <property type="nucleotide sequence ID" value="NZ_CP017111.1"/>
</dbReference>
<dbReference type="Proteomes" id="UP000094609">
    <property type="component" value="Chromosome"/>
</dbReference>
<dbReference type="PATRIC" id="fig|1193502.14.peg.1130"/>
<evidence type="ECO:0000313" key="1">
    <source>
        <dbReference type="EMBL" id="AOO64894.1"/>
    </source>
</evidence>
<name>A0A1D7TJ56_9BACT</name>
<accession>A0A1D7TJ56</accession>
<organism evidence="1 2">
    <name type="scientific">Sulfurospirillum halorespirans DSM 13726</name>
    <dbReference type="NCBI Taxonomy" id="1193502"/>
    <lineage>
        <taxon>Bacteria</taxon>
        <taxon>Pseudomonadati</taxon>
        <taxon>Campylobacterota</taxon>
        <taxon>Epsilonproteobacteria</taxon>
        <taxon>Campylobacterales</taxon>
        <taxon>Sulfurospirillaceae</taxon>
        <taxon>Sulfurospirillum</taxon>
    </lineage>
</organism>
<keyword evidence="2" id="KW-1185">Reference proteome</keyword>
<sequence>MKKAMSMIELVFAIVIMGIVVMSLPLVLTQVQNSNSFALRQEVILSIRTKLSYILSYQWDQNTYDATADIERVLNVPTSADTDTDFNTSTIRRKGHVLADGRRRLWDDLNVSTTKANFGVANATILEGDIDDFDVDSEIKTVTALDDFIFNVELNTTVNYIKDTLSNGNYASSKDITFTFNPSNSTTNSTNIKMIKVTATANGIEKPIFMYAFSSNIGQSKVIKKTWQ</sequence>
<dbReference type="STRING" id="1193502.SHALO_1114"/>
<dbReference type="AlphaFoldDB" id="A0A1D7TJ56"/>
<dbReference type="KEGG" id="shal:SHALO_1114"/>
<gene>
    <name evidence="1" type="ORF">SHALO_1114</name>
</gene>
<evidence type="ECO:0000313" key="2">
    <source>
        <dbReference type="Proteomes" id="UP000094609"/>
    </source>
</evidence>
<proteinExistence type="predicted"/>
<evidence type="ECO:0008006" key="3">
    <source>
        <dbReference type="Google" id="ProtNLM"/>
    </source>
</evidence>
<protein>
    <recommendedName>
        <fullName evidence="3">Type II secretion system protein</fullName>
    </recommendedName>
</protein>
<dbReference type="EMBL" id="CP017111">
    <property type="protein sequence ID" value="AOO64894.1"/>
    <property type="molecule type" value="Genomic_DNA"/>
</dbReference>
<reference evidence="2" key="1">
    <citation type="submission" date="2016-08" db="EMBL/GenBank/DDBJ databases">
        <title>Complete genome sequence of the organohalide-respiring Epsilonproteobacterium Sulfurospirillum halorespirans.</title>
        <authorList>
            <person name="Goris T."/>
            <person name="Zimmermann J."/>
            <person name="Schenz B."/>
            <person name="Lemos M."/>
            <person name="Hackermueller J."/>
            <person name="Diekert G."/>
        </authorList>
    </citation>
    <scope>NUCLEOTIDE SEQUENCE [LARGE SCALE GENOMIC DNA]</scope>
    <source>
        <strain>DSM 13726</strain>
        <strain evidence="2">PCE-M2</strain>
    </source>
</reference>